<dbReference type="PRINTS" id="PR01607">
    <property type="entry name" value="APYRASEFAMLY"/>
</dbReference>
<reference evidence="4" key="1">
    <citation type="journal article" date="2021" name="PeerJ">
        <title>Extensive microbial diversity within the chicken gut microbiome revealed by metagenomics and culture.</title>
        <authorList>
            <person name="Gilroy R."/>
            <person name="Ravi A."/>
            <person name="Getino M."/>
            <person name="Pursley I."/>
            <person name="Horton D.L."/>
            <person name="Alikhan N.F."/>
            <person name="Baker D."/>
            <person name="Gharbi K."/>
            <person name="Hall N."/>
            <person name="Watson M."/>
            <person name="Adriaenssens E.M."/>
            <person name="Foster-Nyarko E."/>
            <person name="Jarju S."/>
            <person name="Secka A."/>
            <person name="Antonio M."/>
            <person name="Oren A."/>
            <person name="Chaudhuri R.R."/>
            <person name="La Ragione R."/>
            <person name="Hildebrand F."/>
            <person name="Pallen M.J."/>
        </authorList>
    </citation>
    <scope>NUCLEOTIDE SEQUENCE</scope>
    <source>
        <strain evidence="4">1719</strain>
    </source>
</reference>
<dbReference type="AlphaFoldDB" id="A0A9D2AZK6"/>
<reference evidence="4" key="2">
    <citation type="submission" date="2021-04" db="EMBL/GenBank/DDBJ databases">
        <authorList>
            <person name="Gilroy R."/>
        </authorList>
    </citation>
    <scope>NUCLEOTIDE SEQUENCE</scope>
    <source>
        <strain evidence="4">1719</strain>
    </source>
</reference>
<evidence type="ECO:0000313" key="5">
    <source>
        <dbReference type="Proteomes" id="UP000824156"/>
    </source>
</evidence>
<dbReference type="GO" id="GO:0009166">
    <property type="term" value="P:nucleotide catabolic process"/>
    <property type="evidence" value="ECO:0007669"/>
    <property type="project" value="InterPro"/>
</dbReference>
<dbReference type="PANTHER" id="PTHR11575:SF24">
    <property type="entry name" value="5'-NUCLEOTIDASE"/>
    <property type="match status" value="1"/>
</dbReference>
<dbReference type="InterPro" id="IPR029052">
    <property type="entry name" value="Metallo-depent_PP-like"/>
</dbReference>
<dbReference type="PANTHER" id="PTHR11575">
    <property type="entry name" value="5'-NUCLEOTIDASE-RELATED"/>
    <property type="match status" value="1"/>
</dbReference>
<dbReference type="InterPro" id="IPR006146">
    <property type="entry name" value="5'-Nucleotdase_CS"/>
</dbReference>
<keyword evidence="2" id="KW-0378">Hydrolase</keyword>
<name>A0A9D2AZK6_9SPHI</name>
<dbReference type="Proteomes" id="UP000824156">
    <property type="component" value="Unassembled WGS sequence"/>
</dbReference>
<dbReference type="PROSITE" id="PS00786">
    <property type="entry name" value="5_NUCLEOTIDASE_2"/>
    <property type="match status" value="1"/>
</dbReference>
<protein>
    <submittedName>
        <fullName evidence="4">Metallophosphatase</fullName>
    </submittedName>
</protein>
<dbReference type="InterPro" id="IPR006311">
    <property type="entry name" value="TAT_signal"/>
</dbReference>
<dbReference type="InterPro" id="IPR004843">
    <property type="entry name" value="Calcineurin-like_PHP"/>
</dbReference>
<evidence type="ECO:0000259" key="3">
    <source>
        <dbReference type="Pfam" id="PF00149"/>
    </source>
</evidence>
<sequence>MKESKSLNRRRFIQTASVMGAGLLLPNSRSFSKTGSKNTLKLTVLHTNDVHSRIDPFPMDGGPFQGLGGVARRSTLINQIREEQDHVLLFDAGDFLQGTPYFNLFGGELELKLMNKLKYDAVTLGNHEFDNGLDGLSKIAPLANFPIIVSNYDFSNTILEGKTIPYKIFKKGKVKVGVFGLGIDIKGLVDPKNIQGMKYLDPIETANNISYSLKKKEKCDFIICLSHLGFKYKDDRISDFVLARNSKNIDLIIGGHTHTFLEEPVIEKNMEGKPIYINQTGFGGVYLGRMDFTFEKSNHSKSNSTYSYKMDELSSSNQRV</sequence>
<dbReference type="PROSITE" id="PS51318">
    <property type="entry name" value="TAT"/>
    <property type="match status" value="1"/>
</dbReference>
<dbReference type="GO" id="GO:0000166">
    <property type="term" value="F:nucleotide binding"/>
    <property type="evidence" value="ECO:0007669"/>
    <property type="project" value="UniProtKB-KW"/>
</dbReference>
<feature type="domain" description="Calcineurin-like phosphoesterase" evidence="3">
    <location>
        <begin position="43"/>
        <end position="259"/>
    </location>
</feature>
<evidence type="ECO:0000313" key="4">
    <source>
        <dbReference type="EMBL" id="HIX55675.1"/>
    </source>
</evidence>
<dbReference type="Pfam" id="PF00149">
    <property type="entry name" value="Metallophos"/>
    <property type="match status" value="1"/>
</dbReference>
<dbReference type="GO" id="GO:0046872">
    <property type="term" value="F:metal ion binding"/>
    <property type="evidence" value="ECO:0007669"/>
    <property type="project" value="InterPro"/>
</dbReference>
<organism evidence="4 5">
    <name type="scientific">Candidatus Sphingobacterium stercoripullorum</name>
    <dbReference type="NCBI Taxonomy" id="2838759"/>
    <lineage>
        <taxon>Bacteria</taxon>
        <taxon>Pseudomonadati</taxon>
        <taxon>Bacteroidota</taxon>
        <taxon>Sphingobacteriia</taxon>
        <taxon>Sphingobacteriales</taxon>
        <taxon>Sphingobacteriaceae</taxon>
        <taxon>Sphingobacterium</taxon>
    </lineage>
</organism>
<proteinExistence type="inferred from homology"/>
<evidence type="ECO:0000256" key="1">
    <source>
        <dbReference type="ARBA" id="ARBA00006654"/>
    </source>
</evidence>
<comment type="caution">
    <text evidence="4">The sequence shown here is derived from an EMBL/GenBank/DDBJ whole genome shotgun (WGS) entry which is preliminary data.</text>
</comment>
<dbReference type="EMBL" id="DXEZ01000328">
    <property type="protein sequence ID" value="HIX55675.1"/>
    <property type="molecule type" value="Genomic_DNA"/>
</dbReference>
<dbReference type="GO" id="GO:0008768">
    <property type="term" value="F:UDP-sugar diphosphatase activity"/>
    <property type="evidence" value="ECO:0007669"/>
    <property type="project" value="TreeGrafter"/>
</dbReference>
<dbReference type="Gene3D" id="3.60.21.10">
    <property type="match status" value="1"/>
</dbReference>
<dbReference type="PROSITE" id="PS00785">
    <property type="entry name" value="5_NUCLEOTIDASE_1"/>
    <property type="match status" value="1"/>
</dbReference>
<dbReference type="InterPro" id="IPR006179">
    <property type="entry name" value="5_nucleotidase/apyrase"/>
</dbReference>
<keyword evidence="2" id="KW-0547">Nucleotide-binding</keyword>
<accession>A0A9D2AZK6</accession>
<gene>
    <name evidence="4" type="ORF">H9853_11695</name>
</gene>
<dbReference type="GO" id="GO:0030288">
    <property type="term" value="C:outer membrane-bounded periplasmic space"/>
    <property type="evidence" value="ECO:0007669"/>
    <property type="project" value="TreeGrafter"/>
</dbReference>
<dbReference type="SUPFAM" id="SSF56300">
    <property type="entry name" value="Metallo-dependent phosphatases"/>
    <property type="match status" value="1"/>
</dbReference>
<dbReference type="GO" id="GO:0008253">
    <property type="term" value="F:5'-nucleotidase activity"/>
    <property type="evidence" value="ECO:0007669"/>
    <property type="project" value="TreeGrafter"/>
</dbReference>
<comment type="similarity">
    <text evidence="1 2">Belongs to the 5'-nucleotidase family.</text>
</comment>
<dbReference type="CDD" id="cd00845">
    <property type="entry name" value="MPP_UshA_N_like"/>
    <property type="match status" value="1"/>
</dbReference>
<evidence type="ECO:0000256" key="2">
    <source>
        <dbReference type="RuleBase" id="RU362119"/>
    </source>
</evidence>